<dbReference type="EMBL" id="ADBJ01000029">
    <property type="protein sequence ID" value="EFA80622.1"/>
    <property type="molecule type" value="Genomic_DNA"/>
</dbReference>
<dbReference type="GeneID" id="31362043"/>
<protein>
    <submittedName>
        <fullName evidence="1">Uncharacterized protein</fullName>
    </submittedName>
</protein>
<organism evidence="1 2">
    <name type="scientific">Heterostelium pallidum (strain ATCC 26659 / Pp 5 / PN500)</name>
    <name type="common">Cellular slime mold</name>
    <name type="synonym">Polysphondylium pallidum</name>
    <dbReference type="NCBI Taxonomy" id="670386"/>
    <lineage>
        <taxon>Eukaryota</taxon>
        <taxon>Amoebozoa</taxon>
        <taxon>Evosea</taxon>
        <taxon>Eumycetozoa</taxon>
        <taxon>Dictyostelia</taxon>
        <taxon>Acytosteliales</taxon>
        <taxon>Acytosteliaceae</taxon>
        <taxon>Heterostelium</taxon>
    </lineage>
</organism>
<dbReference type="RefSeq" id="XP_020432742.1">
    <property type="nucleotide sequence ID" value="XM_020577415.1"/>
</dbReference>
<name>D3BDH8_HETP5</name>
<gene>
    <name evidence="1" type="ORF">PPL_06561</name>
</gene>
<evidence type="ECO:0000313" key="1">
    <source>
        <dbReference type="EMBL" id="EFA80622.1"/>
    </source>
</evidence>
<sequence length="119" mass="14397">MYFIFFYNSAADTVSAKDKDRYSTEQIEKCYFTMNKKILKSNKLVLLEQAVMTDLEDQVPLHFPKLKIQDQKRYFEGHSQNIQREEDKQIFIGFFQDEFTNWKCDFKNVSFKKRIKIIN</sequence>
<accession>D3BDH8</accession>
<evidence type="ECO:0000313" key="2">
    <source>
        <dbReference type="Proteomes" id="UP000001396"/>
    </source>
</evidence>
<reference evidence="1 2" key="1">
    <citation type="journal article" date="2011" name="Genome Res.">
        <title>Phylogeny-wide analysis of social amoeba genomes highlights ancient origins for complex intercellular communication.</title>
        <authorList>
            <person name="Heidel A.J."/>
            <person name="Lawal H.M."/>
            <person name="Felder M."/>
            <person name="Schilde C."/>
            <person name="Helps N.R."/>
            <person name="Tunggal B."/>
            <person name="Rivero F."/>
            <person name="John U."/>
            <person name="Schleicher M."/>
            <person name="Eichinger L."/>
            <person name="Platzer M."/>
            <person name="Noegel A.A."/>
            <person name="Schaap P."/>
            <person name="Gloeckner G."/>
        </authorList>
    </citation>
    <scope>NUCLEOTIDE SEQUENCE [LARGE SCALE GENOMIC DNA]</scope>
    <source>
        <strain evidence="2">ATCC 26659 / Pp 5 / PN500</strain>
    </source>
</reference>
<keyword evidence="2" id="KW-1185">Reference proteome</keyword>
<dbReference type="Proteomes" id="UP000001396">
    <property type="component" value="Unassembled WGS sequence"/>
</dbReference>
<proteinExistence type="predicted"/>
<comment type="caution">
    <text evidence="1">The sequence shown here is derived from an EMBL/GenBank/DDBJ whole genome shotgun (WGS) entry which is preliminary data.</text>
</comment>
<dbReference type="AlphaFoldDB" id="D3BDH8"/>
<dbReference type="InParanoid" id="D3BDH8"/>